<dbReference type="EMBL" id="JABEQB010000014">
    <property type="protein sequence ID" value="NNG66854.1"/>
    <property type="molecule type" value="Genomic_DNA"/>
</dbReference>
<accession>A0A7Y2L6U7</accession>
<name>A0A7Y2L6U7_9THEO</name>
<evidence type="ECO:0000313" key="2">
    <source>
        <dbReference type="EMBL" id="NNG66854.1"/>
    </source>
</evidence>
<keyword evidence="2" id="KW-0808">Transferase</keyword>
<dbReference type="PROSITE" id="PS51186">
    <property type="entry name" value="GNAT"/>
    <property type="match status" value="2"/>
</dbReference>
<dbReference type="InterPro" id="IPR050276">
    <property type="entry name" value="MshD_Acetyltransferase"/>
</dbReference>
<protein>
    <submittedName>
        <fullName evidence="2">GNAT family N-acetyltransferase</fullName>
    </submittedName>
</protein>
<feature type="domain" description="N-acetyltransferase" evidence="1">
    <location>
        <begin position="3"/>
        <end position="168"/>
    </location>
</feature>
<evidence type="ECO:0000259" key="1">
    <source>
        <dbReference type="PROSITE" id="PS51186"/>
    </source>
</evidence>
<dbReference type="SUPFAM" id="SSF55729">
    <property type="entry name" value="Acyl-CoA N-acyltransferases (Nat)"/>
    <property type="match status" value="2"/>
</dbReference>
<feature type="domain" description="N-acetyltransferase" evidence="1">
    <location>
        <begin position="183"/>
        <end position="317"/>
    </location>
</feature>
<evidence type="ECO:0000313" key="3">
    <source>
        <dbReference type="Proteomes" id="UP000529861"/>
    </source>
</evidence>
<proteinExistence type="predicted"/>
<dbReference type="Pfam" id="PF13508">
    <property type="entry name" value="Acetyltransf_7"/>
    <property type="match status" value="1"/>
</dbReference>
<comment type="caution">
    <text evidence="2">The sequence shown here is derived from an EMBL/GenBank/DDBJ whole genome shotgun (WGS) entry which is preliminary data.</text>
</comment>
<dbReference type="InterPro" id="IPR000182">
    <property type="entry name" value="GNAT_dom"/>
</dbReference>
<dbReference type="GO" id="GO:0016747">
    <property type="term" value="F:acyltransferase activity, transferring groups other than amino-acyl groups"/>
    <property type="evidence" value="ECO:0007669"/>
    <property type="project" value="InterPro"/>
</dbReference>
<dbReference type="Gene3D" id="3.40.630.30">
    <property type="match status" value="2"/>
</dbReference>
<dbReference type="InterPro" id="IPR016181">
    <property type="entry name" value="Acyl_CoA_acyltransferase"/>
</dbReference>
<dbReference type="Pfam" id="PF00583">
    <property type="entry name" value="Acetyltransf_1"/>
    <property type="match status" value="1"/>
</dbReference>
<dbReference type="AlphaFoldDB" id="A0A7Y2L6U7"/>
<dbReference type="RefSeq" id="WP_170270878.1">
    <property type="nucleotide sequence ID" value="NZ_JABEQB010000014.1"/>
</dbReference>
<reference evidence="2 3" key="1">
    <citation type="submission" date="2020-04" db="EMBL/GenBank/DDBJ databases">
        <title>Draft genome sequence of Caldanaerobacter sunterraneus. strain 1523vc isolated from Griffin hot spring, Kamchatka, Russia.</title>
        <authorList>
            <person name="Toshchakov S.V."/>
            <person name="Podosokorskaya O.A."/>
            <person name="Kublanov I.V."/>
            <person name="Korzhenkov A."/>
            <person name="Patrushev M.V."/>
        </authorList>
    </citation>
    <scope>NUCLEOTIDE SEQUENCE [LARGE SCALE GENOMIC DNA]</scope>
    <source>
        <strain evidence="2 3">1523vc</strain>
    </source>
</reference>
<dbReference type="Proteomes" id="UP000529861">
    <property type="component" value="Unassembled WGS sequence"/>
</dbReference>
<organism evidence="2 3">
    <name type="scientific">Caldanaerobacter subterraneus</name>
    <dbReference type="NCBI Taxonomy" id="911092"/>
    <lineage>
        <taxon>Bacteria</taxon>
        <taxon>Bacillati</taxon>
        <taxon>Bacillota</taxon>
        <taxon>Clostridia</taxon>
        <taxon>Thermoanaerobacterales</taxon>
        <taxon>Thermoanaerobacteraceae</taxon>
        <taxon>Caldanaerobacter</taxon>
    </lineage>
</organism>
<dbReference type="CDD" id="cd04301">
    <property type="entry name" value="NAT_SF"/>
    <property type="match status" value="2"/>
</dbReference>
<sequence>MRYIVRTYRGGDEKGIVEAWQQSLPFDPINQHLFRTKVLLDPNFDPEGAIVAENEKGQIIGFTLTLVRKLPMYKDDLEPENSWITVFFVHPAYRGQGIGTKMFEKAKEFVQKKGRKYIFFSSYAPNYFLPGIDEKTYPEGYRFLLKQGFTKLYSPVAMNRSLLDFTIPEEVKKLKEEREEEGFKFGYAEDRHLYELIEFANVVFNPDWGRAIREGILQGLPLEQILVAEKDDKIVGFCLYGAYEGIRERFGPFGVDPSMQGLGLGKILLNYCLFEMRCKGLHNVWFLWTGEESAAGYLYKKTGFKVTRKFHVMRFSF</sequence>
<dbReference type="PANTHER" id="PTHR43617">
    <property type="entry name" value="L-AMINO ACID N-ACETYLTRANSFERASE"/>
    <property type="match status" value="1"/>
</dbReference>
<gene>
    <name evidence="2" type="ORF">HKI81_06295</name>
</gene>